<reference evidence="2" key="1">
    <citation type="submission" date="2019-08" db="EMBL/GenBank/DDBJ databases">
        <title>The genome of the North American firefly Photinus pyralis.</title>
        <authorList>
            <consortium name="Photinus pyralis genome working group"/>
            <person name="Fallon T.R."/>
            <person name="Sander Lower S.E."/>
            <person name="Weng J.-K."/>
        </authorList>
    </citation>
    <scope>NUCLEOTIDE SEQUENCE</scope>
    <source>
        <strain evidence="2">TRF0915ILg1</strain>
        <tissue evidence="2">Whole body</tissue>
    </source>
</reference>
<organism evidence="2 3">
    <name type="scientific">Ignelater luminosus</name>
    <name type="common">Cucubano</name>
    <name type="synonym">Pyrophorus luminosus</name>
    <dbReference type="NCBI Taxonomy" id="2038154"/>
    <lineage>
        <taxon>Eukaryota</taxon>
        <taxon>Metazoa</taxon>
        <taxon>Ecdysozoa</taxon>
        <taxon>Arthropoda</taxon>
        <taxon>Hexapoda</taxon>
        <taxon>Insecta</taxon>
        <taxon>Pterygota</taxon>
        <taxon>Neoptera</taxon>
        <taxon>Endopterygota</taxon>
        <taxon>Coleoptera</taxon>
        <taxon>Polyphaga</taxon>
        <taxon>Elateriformia</taxon>
        <taxon>Elateroidea</taxon>
        <taxon>Elateridae</taxon>
        <taxon>Agrypninae</taxon>
        <taxon>Pyrophorini</taxon>
        <taxon>Ignelater</taxon>
    </lineage>
</organism>
<proteinExistence type="inferred from homology"/>
<dbReference type="OrthoDB" id="6921389at2759"/>
<dbReference type="GO" id="GO:0004659">
    <property type="term" value="F:prenyltransferase activity"/>
    <property type="evidence" value="ECO:0007669"/>
    <property type="project" value="InterPro"/>
</dbReference>
<comment type="caution">
    <text evidence="2">The sequence shown here is derived from an EMBL/GenBank/DDBJ whole genome shotgun (WGS) entry which is preliminary data.</text>
</comment>
<accession>A0A8K0G457</accession>
<evidence type="ECO:0000256" key="1">
    <source>
        <dbReference type="RuleBase" id="RU004466"/>
    </source>
</evidence>
<dbReference type="GO" id="GO:0008299">
    <property type="term" value="P:isoprenoid biosynthetic process"/>
    <property type="evidence" value="ECO:0007669"/>
    <property type="project" value="InterPro"/>
</dbReference>
<dbReference type="InterPro" id="IPR000092">
    <property type="entry name" value="Polyprenyl_synt"/>
</dbReference>
<dbReference type="EMBL" id="VTPC01090042">
    <property type="protein sequence ID" value="KAF2885013.1"/>
    <property type="molecule type" value="Genomic_DNA"/>
</dbReference>
<dbReference type="AlphaFoldDB" id="A0A8K0G457"/>
<sequence length="320" mass="37124">MALFTFNPETDELTLLEENERDKSYSSPEDQIAMEMINYFLKNFGCFNVPTQFIKALNYWIGAPEDKLQEKWTTYQISTAGYLINQDMCENRKLRQGKQTVHEAYGVPNTINAILYAVLIEFSIKALETKTLIPQHLALYASNNDLHTLLAHGHICPTEELYYKICGNRGAFLSFSHQVIFLQQVYGTDKIDLTKLVRKIEIFLTIVDECRRVAVNNTEDIQAVHFSFPIMYAINKNKKDGELLVRIMQERPQNEAVLKYALSIVRNSGCFEYARKQLRLLKKEIVEENSKLSRNALMDSFFNDYLDVPPEFEDVTWKLS</sequence>
<dbReference type="InterPro" id="IPR008949">
    <property type="entry name" value="Isoprenoid_synthase_dom_sf"/>
</dbReference>
<evidence type="ECO:0000313" key="3">
    <source>
        <dbReference type="Proteomes" id="UP000801492"/>
    </source>
</evidence>
<dbReference type="Gene3D" id="1.10.600.10">
    <property type="entry name" value="Farnesyl Diphosphate Synthase"/>
    <property type="match status" value="1"/>
</dbReference>
<keyword evidence="1" id="KW-0808">Transferase</keyword>
<evidence type="ECO:0000313" key="2">
    <source>
        <dbReference type="EMBL" id="KAF2885013.1"/>
    </source>
</evidence>
<dbReference type="SUPFAM" id="SSF48576">
    <property type="entry name" value="Terpenoid synthases"/>
    <property type="match status" value="1"/>
</dbReference>
<dbReference type="Proteomes" id="UP000801492">
    <property type="component" value="Unassembled WGS sequence"/>
</dbReference>
<protein>
    <submittedName>
        <fullName evidence="2">Uncharacterized protein</fullName>
    </submittedName>
</protein>
<dbReference type="GO" id="GO:0042811">
    <property type="term" value="P:pheromone biosynthetic process"/>
    <property type="evidence" value="ECO:0007669"/>
    <property type="project" value="UniProtKB-ARBA"/>
</dbReference>
<dbReference type="Pfam" id="PF00348">
    <property type="entry name" value="polyprenyl_synt"/>
    <property type="match status" value="1"/>
</dbReference>
<gene>
    <name evidence="2" type="ORF">ILUMI_21129</name>
</gene>
<name>A0A8K0G457_IGNLU</name>
<keyword evidence="3" id="KW-1185">Reference proteome</keyword>
<comment type="similarity">
    <text evidence="1">Belongs to the FPP/GGPP synthase family.</text>
</comment>